<comment type="caution">
    <text evidence="5">The sequence shown here is derived from an EMBL/GenBank/DDBJ whole genome shotgun (WGS) entry which is preliminary data.</text>
</comment>
<dbReference type="RefSeq" id="WP_301210116.1">
    <property type="nucleotide sequence ID" value="NZ_JAROCF010000001.1"/>
</dbReference>
<dbReference type="SMART" id="SM00354">
    <property type="entry name" value="HTH_LACI"/>
    <property type="match status" value="1"/>
</dbReference>
<dbReference type="Pfam" id="PF00356">
    <property type="entry name" value="LacI"/>
    <property type="match status" value="1"/>
</dbReference>
<evidence type="ECO:0000313" key="5">
    <source>
        <dbReference type="EMBL" id="MDN4613727.1"/>
    </source>
</evidence>
<dbReference type="PANTHER" id="PTHR30146:SF109">
    <property type="entry name" value="HTH-TYPE TRANSCRIPTIONAL REGULATOR GALS"/>
    <property type="match status" value="1"/>
</dbReference>
<evidence type="ECO:0000256" key="3">
    <source>
        <dbReference type="ARBA" id="ARBA00023163"/>
    </source>
</evidence>
<dbReference type="InterPro" id="IPR028082">
    <property type="entry name" value="Peripla_BP_I"/>
</dbReference>
<feature type="domain" description="HTH lacI-type" evidence="4">
    <location>
        <begin position="6"/>
        <end position="60"/>
    </location>
</feature>
<evidence type="ECO:0000313" key="6">
    <source>
        <dbReference type="Proteomes" id="UP001174208"/>
    </source>
</evidence>
<evidence type="ECO:0000259" key="4">
    <source>
        <dbReference type="PROSITE" id="PS50932"/>
    </source>
</evidence>
<dbReference type="Proteomes" id="UP001174208">
    <property type="component" value="Unassembled WGS sequence"/>
</dbReference>
<dbReference type="CDD" id="cd01392">
    <property type="entry name" value="HTH_LacI"/>
    <property type="match status" value="1"/>
</dbReference>
<dbReference type="EMBL" id="JAROCF010000001">
    <property type="protein sequence ID" value="MDN4613727.1"/>
    <property type="molecule type" value="Genomic_DNA"/>
</dbReference>
<dbReference type="GO" id="GO:0003677">
    <property type="term" value="F:DNA binding"/>
    <property type="evidence" value="ECO:0007669"/>
    <property type="project" value="UniProtKB-KW"/>
</dbReference>
<evidence type="ECO:0000256" key="1">
    <source>
        <dbReference type="ARBA" id="ARBA00023015"/>
    </source>
</evidence>
<dbReference type="Gene3D" id="1.10.260.40">
    <property type="entry name" value="lambda repressor-like DNA-binding domains"/>
    <property type="match status" value="1"/>
</dbReference>
<dbReference type="Gene3D" id="3.40.50.2300">
    <property type="match status" value="2"/>
</dbReference>
<keyword evidence="3" id="KW-0804">Transcription</keyword>
<keyword evidence="6" id="KW-1185">Reference proteome</keyword>
<dbReference type="InterPro" id="IPR010982">
    <property type="entry name" value="Lambda_DNA-bd_dom_sf"/>
</dbReference>
<gene>
    <name evidence="5" type="ORF">P5G50_04605</name>
</gene>
<keyword evidence="1" id="KW-0805">Transcription regulation</keyword>
<organism evidence="5 6">
    <name type="scientific">Leifsonia williamsii</name>
    <dbReference type="NCBI Taxonomy" id="3035919"/>
    <lineage>
        <taxon>Bacteria</taxon>
        <taxon>Bacillati</taxon>
        <taxon>Actinomycetota</taxon>
        <taxon>Actinomycetes</taxon>
        <taxon>Micrococcales</taxon>
        <taxon>Microbacteriaceae</taxon>
        <taxon>Leifsonia</taxon>
    </lineage>
</organism>
<dbReference type="SUPFAM" id="SSF47413">
    <property type="entry name" value="lambda repressor-like DNA-binding domains"/>
    <property type="match status" value="1"/>
</dbReference>
<name>A0ABT8KB64_9MICO</name>
<dbReference type="SUPFAM" id="SSF53822">
    <property type="entry name" value="Periplasmic binding protein-like I"/>
    <property type="match status" value="1"/>
</dbReference>
<dbReference type="InterPro" id="IPR046335">
    <property type="entry name" value="LacI/GalR-like_sensor"/>
</dbReference>
<proteinExistence type="predicted"/>
<reference evidence="5" key="1">
    <citation type="submission" date="2023-06" db="EMBL/GenBank/DDBJ databases">
        <title>MT1 and MT2 Draft Genomes of Novel Species.</title>
        <authorList>
            <person name="Venkateswaran K."/>
        </authorList>
    </citation>
    <scope>NUCLEOTIDE SEQUENCE</scope>
    <source>
        <strain evidence="5">F6_8S_P_1B</strain>
    </source>
</reference>
<dbReference type="PROSITE" id="PS50932">
    <property type="entry name" value="HTH_LACI_2"/>
    <property type="match status" value="1"/>
</dbReference>
<protein>
    <submittedName>
        <fullName evidence="5">LacI family DNA-binding transcriptional regulator</fullName>
    </submittedName>
</protein>
<sequence length="347" mass="36701">MAAKRPSVKDVAALAGVAVGTVSNVLNRPDIVAEPTRRAVEEAIAALGFTRNESARQLRAGASRSLAMVVMDVANPFFTDLYTGAEAFALERGFSIQLGNSGNDPERERQQLAAFEQQRVRGMLLAPIGVAGGSVERLRERGMPTVLVDRVASDVEACSVAVDDVEGGRLAVAHLIDGGHQRIAFVGGPAELQQIRDRLAGSRRAVADAPRPVELSVVDTATLGARDGREAAERLLALPAGERPTAVFAANDLLALGLLQGFVTAGLRVPDDVAIVGYDDIDFAATAAVPLSAVRQPRREIGYSAGELLFREIEDLDAGATHVHQHVRFVPELIVRRSSAPAAVSAQ</sequence>
<dbReference type="Pfam" id="PF13377">
    <property type="entry name" value="Peripla_BP_3"/>
    <property type="match status" value="1"/>
</dbReference>
<evidence type="ECO:0000256" key="2">
    <source>
        <dbReference type="ARBA" id="ARBA00023125"/>
    </source>
</evidence>
<accession>A0ABT8KB64</accession>
<dbReference type="PANTHER" id="PTHR30146">
    <property type="entry name" value="LACI-RELATED TRANSCRIPTIONAL REPRESSOR"/>
    <property type="match status" value="1"/>
</dbReference>
<dbReference type="InterPro" id="IPR000843">
    <property type="entry name" value="HTH_LacI"/>
</dbReference>
<keyword evidence="2 5" id="KW-0238">DNA-binding</keyword>